<accession>A0A1B1BPN6</accession>
<dbReference type="RefSeq" id="WP_066598419.1">
    <property type="nucleotide sequence ID" value="NZ_CP016282.1"/>
</dbReference>
<dbReference type="STRING" id="670052.PA27867_3574"/>
<name>A0A1B1BPN6_9MICO</name>
<organism evidence="1 2">
    <name type="scientific">Cryobacterium arcticum</name>
    <dbReference type="NCBI Taxonomy" id="670052"/>
    <lineage>
        <taxon>Bacteria</taxon>
        <taxon>Bacillati</taxon>
        <taxon>Actinomycetota</taxon>
        <taxon>Actinomycetes</taxon>
        <taxon>Micrococcales</taxon>
        <taxon>Microbacteriaceae</taxon>
        <taxon>Cryobacterium</taxon>
    </lineage>
</organism>
<dbReference type="AlphaFoldDB" id="A0A1B1BPN6"/>
<proteinExistence type="predicted"/>
<dbReference type="Proteomes" id="UP000092582">
    <property type="component" value="Chromosome 1"/>
</dbReference>
<dbReference type="EMBL" id="CP016282">
    <property type="protein sequence ID" value="ANP74496.1"/>
    <property type="molecule type" value="Genomic_DNA"/>
</dbReference>
<dbReference type="KEGG" id="cart:PA27867_3574"/>
<evidence type="ECO:0000313" key="1">
    <source>
        <dbReference type="EMBL" id="ANP74496.1"/>
    </source>
</evidence>
<protein>
    <submittedName>
        <fullName evidence="1">Uncharacterized protein</fullName>
    </submittedName>
</protein>
<keyword evidence="2" id="KW-1185">Reference proteome</keyword>
<evidence type="ECO:0000313" key="2">
    <source>
        <dbReference type="Proteomes" id="UP000092582"/>
    </source>
</evidence>
<dbReference type="PATRIC" id="fig|670052.7.peg.3679"/>
<reference evidence="1 2" key="1">
    <citation type="submission" date="2016-06" db="EMBL/GenBank/DDBJ databases">
        <title>Genome sequencing of Cryobacterium arcticum PAMC 27867.</title>
        <authorList>
            <person name="Lee J."/>
            <person name="Kim O.-S."/>
        </authorList>
    </citation>
    <scope>NUCLEOTIDE SEQUENCE [LARGE SCALE GENOMIC DNA]</scope>
    <source>
        <strain evidence="1 2">PAMC 27867</strain>
    </source>
</reference>
<gene>
    <name evidence="1" type="ORF">PA27867_3574</name>
</gene>
<sequence length="149" mass="16091">MAAFNKSIVLGGVRDELTRATQNADNKFDIELAAWNTARQESKAAVKQAKATLAKVIAAGDDLAAVLNAVAPLRNDYNGYRDSRFEAQLKAAAAAPSLVPPQRKRSARERALEHVIAIVESADGETISLTDLRGFGVMEFVKYNADNCN</sequence>